<sequence length="217" mass="23180">MKSWIRITLVISILIGGTTSFGYWSNNQFNNVFDSLSASLANTYSAYPSFRRKAELASTSPEMLGELATSTKGIVLATTSTTTTATVTPVTASANSELSFTFPQSNAQVYIGCTYPISWQSSATIISLETALIDAGTREPVGPVASGLAKESVIEKDSQNLNWKVGNVWPGAYYIKVSRINGVEAESRSKVFEINKMSANISTSEKATVCKGSSGSQ</sequence>
<comment type="caution">
    <text evidence="1">The sequence shown here is derived from an EMBL/GenBank/DDBJ whole genome shotgun (WGS) entry which is preliminary data.</text>
</comment>
<reference evidence="1 2" key="1">
    <citation type="journal article" date="2015" name="Nature">
        <title>rRNA introns, odd ribosomes, and small enigmatic genomes across a large radiation of phyla.</title>
        <authorList>
            <person name="Brown C.T."/>
            <person name="Hug L.A."/>
            <person name="Thomas B.C."/>
            <person name="Sharon I."/>
            <person name="Castelle C.J."/>
            <person name="Singh A."/>
            <person name="Wilkins M.J."/>
            <person name="Williams K.H."/>
            <person name="Banfield J.F."/>
        </authorList>
    </citation>
    <scope>NUCLEOTIDE SEQUENCE [LARGE SCALE GENOMIC DNA]</scope>
</reference>
<dbReference type="AlphaFoldDB" id="A0A0G1EMI0"/>
<gene>
    <name evidence="1" type="ORF">UV61_C0034G0005</name>
</gene>
<evidence type="ECO:0000313" key="2">
    <source>
        <dbReference type="Proteomes" id="UP000034050"/>
    </source>
</evidence>
<accession>A0A0G1EMI0</accession>
<evidence type="ECO:0000313" key="1">
    <source>
        <dbReference type="EMBL" id="KKS84241.1"/>
    </source>
</evidence>
<dbReference type="STRING" id="1618446.UV61_C0034G0005"/>
<dbReference type="EMBL" id="LCFD01000034">
    <property type="protein sequence ID" value="KKS84241.1"/>
    <property type="molecule type" value="Genomic_DNA"/>
</dbReference>
<name>A0A0G1EMI0_9BACT</name>
<proteinExistence type="predicted"/>
<protein>
    <submittedName>
        <fullName evidence="1">Uncharacterized protein</fullName>
    </submittedName>
</protein>
<dbReference type="Proteomes" id="UP000034050">
    <property type="component" value="Unassembled WGS sequence"/>
</dbReference>
<organism evidence="1 2">
    <name type="scientific">Candidatus Gottesmanbacteria bacterium GW2011_GWB1_43_11</name>
    <dbReference type="NCBI Taxonomy" id="1618446"/>
    <lineage>
        <taxon>Bacteria</taxon>
        <taxon>Candidatus Gottesmaniibacteriota</taxon>
    </lineage>
</organism>